<dbReference type="EMBL" id="CM047900">
    <property type="protein sequence ID" value="KAJ0099615.1"/>
    <property type="molecule type" value="Genomic_DNA"/>
</dbReference>
<name>A0ACC1BKQ2_9ROSI</name>
<protein>
    <submittedName>
        <fullName evidence="1">Uncharacterized protein</fullName>
    </submittedName>
</protein>
<evidence type="ECO:0000313" key="2">
    <source>
        <dbReference type="Proteomes" id="UP001164250"/>
    </source>
</evidence>
<gene>
    <name evidence="1" type="ORF">Patl1_20959</name>
</gene>
<evidence type="ECO:0000313" key="1">
    <source>
        <dbReference type="EMBL" id="KAJ0099615.1"/>
    </source>
</evidence>
<reference evidence="2" key="1">
    <citation type="journal article" date="2023" name="G3 (Bethesda)">
        <title>Genome assembly and association tests identify interacting loci associated with vigor, precocity, and sex in interspecific pistachio rootstocks.</title>
        <authorList>
            <person name="Palmer W."/>
            <person name="Jacygrad E."/>
            <person name="Sagayaradj S."/>
            <person name="Cavanaugh K."/>
            <person name="Han R."/>
            <person name="Bertier L."/>
            <person name="Beede B."/>
            <person name="Kafkas S."/>
            <person name="Golino D."/>
            <person name="Preece J."/>
            <person name="Michelmore R."/>
        </authorList>
    </citation>
    <scope>NUCLEOTIDE SEQUENCE [LARGE SCALE GENOMIC DNA]</scope>
</reference>
<dbReference type="Proteomes" id="UP001164250">
    <property type="component" value="Chromosome 4"/>
</dbReference>
<proteinExistence type="predicted"/>
<accession>A0ACC1BKQ2</accession>
<keyword evidence="2" id="KW-1185">Reference proteome</keyword>
<comment type="caution">
    <text evidence="1">The sequence shown here is derived from an EMBL/GenBank/DDBJ whole genome shotgun (WGS) entry which is preliminary data.</text>
</comment>
<organism evidence="1 2">
    <name type="scientific">Pistacia atlantica</name>
    <dbReference type="NCBI Taxonomy" id="434234"/>
    <lineage>
        <taxon>Eukaryota</taxon>
        <taxon>Viridiplantae</taxon>
        <taxon>Streptophyta</taxon>
        <taxon>Embryophyta</taxon>
        <taxon>Tracheophyta</taxon>
        <taxon>Spermatophyta</taxon>
        <taxon>Magnoliopsida</taxon>
        <taxon>eudicotyledons</taxon>
        <taxon>Gunneridae</taxon>
        <taxon>Pentapetalae</taxon>
        <taxon>rosids</taxon>
        <taxon>malvids</taxon>
        <taxon>Sapindales</taxon>
        <taxon>Anacardiaceae</taxon>
        <taxon>Pistacia</taxon>
    </lineage>
</organism>
<sequence length="179" mass="19942">MGLRNSLNLLKSFAKEGFDISVAVGKFFCCLHVVNTYLVTPALTSGPSMLPTLNLTPTIVLAERLSPRFNKLSPGDVVLVRSPEVPRKIVTKRVIGVEGDRIAYVVDPQNGDQSETIVVPKGHIWIQGDNIYNSYDSRNFGAVPYGLLEAKIFWKDILAIPNGSMRSFLLLSFQFEWQE</sequence>